<feature type="compositionally biased region" description="Low complexity" evidence="1">
    <location>
        <begin position="140"/>
        <end position="150"/>
    </location>
</feature>
<gene>
    <name evidence="2" type="ORF">Voc01_095720</name>
</gene>
<comment type="caution">
    <text evidence="2">The sequence shown here is derived from an EMBL/GenBank/DDBJ whole genome shotgun (WGS) entry which is preliminary data.</text>
</comment>
<feature type="region of interest" description="Disordered" evidence="1">
    <location>
        <begin position="74"/>
        <end position="193"/>
    </location>
</feature>
<sequence length="193" mass="20156">MSVPCGSAAPFPVLDRRIRDELTAHREKVFAALSRHSDPALREIGRLLAAGAASPQQLREDPLRADQLRRIARKLKEMDPQTRGPGTNPSGSPTQPDGPNRPPHGSGAQLTPVGTPFMGPGAPPVPAGAPVTGRDTQPTRAGARSEGASSSHDRDEAGHAHQAGPAREPTTPTRTIVREVCPPSGGEPTRPAG</sequence>
<dbReference type="EMBL" id="BOPH01000142">
    <property type="protein sequence ID" value="GIJ74655.1"/>
    <property type="molecule type" value="Genomic_DNA"/>
</dbReference>
<keyword evidence="3" id="KW-1185">Reference proteome</keyword>
<feature type="compositionally biased region" description="Polar residues" evidence="1">
    <location>
        <begin position="84"/>
        <end position="97"/>
    </location>
</feature>
<dbReference type="Proteomes" id="UP000635606">
    <property type="component" value="Unassembled WGS sequence"/>
</dbReference>
<protein>
    <submittedName>
        <fullName evidence="2">Uncharacterized protein</fullName>
    </submittedName>
</protein>
<evidence type="ECO:0000313" key="3">
    <source>
        <dbReference type="Proteomes" id="UP000635606"/>
    </source>
</evidence>
<organism evidence="2 3">
    <name type="scientific">Virgisporangium ochraceum</name>
    <dbReference type="NCBI Taxonomy" id="65505"/>
    <lineage>
        <taxon>Bacteria</taxon>
        <taxon>Bacillati</taxon>
        <taxon>Actinomycetota</taxon>
        <taxon>Actinomycetes</taxon>
        <taxon>Micromonosporales</taxon>
        <taxon>Micromonosporaceae</taxon>
        <taxon>Virgisporangium</taxon>
    </lineage>
</organism>
<accession>A0A8J4A6A6</accession>
<dbReference type="AlphaFoldDB" id="A0A8J4A6A6"/>
<name>A0A8J4A6A6_9ACTN</name>
<proteinExistence type="predicted"/>
<reference evidence="2" key="1">
    <citation type="submission" date="2021-01" db="EMBL/GenBank/DDBJ databases">
        <title>Whole genome shotgun sequence of Virgisporangium ochraceum NBRC 16418.</title>
        <authorList>
            <person name="Komaki H."/>
            <person name="Tamura T."/>
        </authorList>
    </citation>
    <scope>NUCLEOTIDE SEQUENCE</scope>
    <source>
        <strain evidence="2">NBRC 16418</strain>
    </source>
</reference>
<evidence type="ECO:0000256" key="1">
    <source>
        <dbReference type="SAM" id="MobiDB-lite"/>
    </source>
</evidence>
<evidence type="ECO:0000313" key="2">
    <source>
        <dbReference type="EMBL" id="GIJ74655.1"/>
    </source>
</evidence>